<feature type="domain" description="Toxin VasX N-terminal region" evidence="2">
    <location>
        <begin position="5"/>
        <end position="174"/>
    </location>
</feature>
<sequence>MSATCSLCDRKSLLFYPVRYAIACPRGAAKAPGLTGNFIIDGRAPQSAGTAKMTLRALRAGYLYTYDEKRRRLRAYMVLENGLLWNFPPGARPPADEGAVNQLASGCASQGDLKFMSLGRCIDVEHTPGVDEATNLWIGWSNVMWTKGLVEKALDAKGGPLWRAQHMQCIDIKALMAGDAPHTGEFEASKKNVAHFSMDDRALKDAFEFSNTPTREESRQRNLADRIGQAMAQTPHRKGFVVAVNDPVGVANDLAELTVPNVNNGFDEQIYWKWMSAQLLERAEAGIRANAEGMTGLSYGLSKTINDVNAFNSQARVPVEPSGDIVGFFRTAWKAVQMGSLDKALKDEDEKISNIPAAQAKASDEAWQDASTKVGPDGIRVSIIDEAALKRFPHEYEQTLTAFKPKWQPLVQAHADWLKSELLAHWMAGNHDTKDLRSGYAYSESCAQAIGAAVGTDACKKVLDDWLNSKTADIRNMYARALMFNHDDLMKAADAQVHGSDIQYENFLNIYKGALQQLEKLGNSAKLRDRLVVTTANHIVNVLTKGARGTAIGYVTIRLSLHAGVRIKPAQVSKVALRNWLLDQGRSLGLELDGDRTEQRATATRVSKEVIKAAPPSDPNVLMYELDTDALVQSGKLDASEVKAIKVPGVDAAKRWLGSSQEFNLGIATAIFQMATLAFATKDLSSSDQFNKRENVMKFTACIASVIGNVVETAAETIAKAPNHPLSAFMTKQWTNAERYSKIGKYGGRALGSIAGLVLAGYDLLKNAPEAWANNDKGLARLYVASGILGAYVSVSAFFGAIPFFWPTLIASILVGIAIAMYKASQLKDWVSKCKFSNGDQYDSLTAELKAFQSAAGIN</sequence>
<evidence type="ECO:0000256" key="1">
    <source>
        <dbReference type="SAM" id="Phobius"/>
    </source>
</evidence>
<keyword evidence="1" id="KW-0472">Membrane</keyword>
<name>A0A1X7FKV2_TRICW</name>
<dbReference type="GeneID" id="95549786"/>
<dbReference type="InterPro" id="IPR048126">
    <property type="entry name" value="Toxin_VasX"/>
</dbReference>
<reference evidence="4" key="1">
    <citation type="submission" date="2017-04" db="EMBL/GenBank/DDBJ databases">
        <authorList>
            <person name="Varghese N."/>
            <person name="Submissions S."/>
        </authorList>
    </citation>
    <scope>NUCLEOTIDE SEQUENCE [LARGE SCALE GENOMIC DNA]</scope>
    <source>
        <strain evidence="4">Ballard 720</strain>
    </source>
</reference>
<dbReference type="CDD" id="cd20707">
    <property type="entry name" value="MIX_III"/>
    <property type="match status" value="1"/>
</dbReference>
<feature type="transmembrane region" description="Helical" evidence="1">
    <location>
        <begin position="804"/>
        <end position="822"/>
    </location>
</feature>
<gene>
    <name evidence="3" type="ORF">SAMN06295900_109163</name>
</gene>
<dbReference type="Proteomes" id="UP000192911">
    <property type="component" value="Unassembled WGS sequence"/>
</dbReference>
<proteinExistence type="predicted"/>
<protein>
    <recommendedName>
        <fullName evidence="2">Toxin VasX N-terminal region domain-containing protein</fullName>
    </recommendedName>
</protein>
<dbReference type="RefSeq" id="WP_233211862.1">
    <property type="nucleotide sequence ID" value="NZ_BSQD01000009.1"/>
</dbReference>
<evidence type="ECO:0000259" key="2">
    <source>
        <dbReference type="Pfam" id="PF20249"/>
    </source>
</evidence>
<organism evidence="3 4">
    <name type="scientific">Trinickia caryophylli</name>
    <name type="common">Paraburkholderia caryophylli</name>
    <dbReference type="NCBI Taxonomy" id="28094"/>
    <lineage>
        <taxon>Bacteria</taxon>
        <taxon>Pseudomonadati</taxon>
        <taxon>Pseudomonadota</taxon>
        <taxon>Betaproteobacteria</taxon>
        <taxon>Burkholderiales</taxon>
        <taxon>Burkholderiaceae</taxon>
        <taxon>Trinickia</taxon>
    </lineage>
</organism>
<dbReference type="STRING" id="28094.SAMN06295900_109163"/>
<dbReference type="Pfam" id="PF20249">
    <property type="entry name" value="VasX_N"/>
    <property type="match status" value="1"/>
</dbReference>
<dbReference type="NCBIfam" id="NF041559">
    <property type="entry name" value="BTH_I2691_fam"/>
    <property type="match status" value="1"/>
</dbReference>
<dbReference type="AlphaFoldDB" id="A0A1X7FKV2"/>
<dbReference type="InterPro" id="IPR046864">
    <property type="entry name" value="VasX_N"/>
</dbReference>
<keyword evidence="1" id="KW-1133">Transmembrane helix</keyword>
<evidence type="ECO:0000313" key="4">
    <source>
        <dbReference type="Proteomes" id="UP000192911"/>
    </source>
</evidence>
<accession>A0A1X7FKV2</accession>
<keyword evidence="4" id="KW-1185">Reference proteome</keyword>
<keyword evidence="1" id="KW-0812">Transmembrane</keyword>
<dbReference type="EMBL" id="FXAH01000009">
    <property type="protein sequence ID" value="SMF53970.1"/>
    <property type="molecule type" value="Genomic_DNA"/>
</dbReference>
<evidence type="ECO:0000313" key="3">
    <source>
        <dbReference type="EMBL" id="SMF53970.1"/>
    </source>
</evidence>